<dbReference type="Gene3D" id="3.20.20.190">
    <property type="entry name" value="Phosphatidylinositol (PI) phosphodiesterase"/>
    <property type="match status" value="1"/>
</dbReference>
<dbReference type="SUPFAM" id="SSF48403">
    <property type="entry name" value="Ankyrin repeat"/>
    <property type="match status" value="1"/>
</dbReference>
<dbReference type="Pfam" id="PF03105">
    <property type="entry name" value="SPX"/>
    <property type="match status" value="1"/>
</dbReference>
<reference evidence="22 23" key="1">
    <citation type="submission" date="2014-04" db="EMBL/GenBank/DDBJ databases">
        <authorList>
            <consortium name="DOE Joint Genome Institute"/>
            <person name="Kuo A."/>
            <person name="Gay G."/>
            <person name="Dore J."/>
            <person name="Kohler A."/>
            <person name="Nagy L.G."/>
            <person name="Floudas D."/>
            <person name="Copeland A."/>
            <person name="Barry K.W."/>
            <person name="Cichocki N."/>
            <person name="Veneault-Fourrey C."/>
            <person name="LaButti K."/>
            <person name="Lindquist E.A."/>
            <person name="Lipzen A."/>
            <person name="Lundell T."/>
            <person name="Morin E."/>
            <person name="Murat C."/>
            <person name="Sun H."/>
            <person name="Tunlid A."/>
            <person name="Henrissat B."/>
            <person name="Grigoriev I.V."/>
            <person name="Hibbett D.S."/>
            <person name="Martin F."/>
            <person name="Nordberg H.P."/>
            <person name="Cantor M.N."/>
            <person name="Hua S.X."/>
        </authorList>
    </citation>
    <scope>NUCLEOTIDE SEQUENCE [LARGE SCALE GENOMIC DNA]</scope>
    <source>
        <strain evidence="23">h7</strain>
    </source>
</reference>
<dbReference type="InterPro" id="IPR002110">
    <property type="entry name" value="Ankyrin_rpt"/>
</dbReference>
<feature type="compositionally biased region" description="Polar residues" evidence="19">
    <location>
        <begin position="371"/>
        <end position="394"/>
    </location>
</feature>
<dbReference type="PROSITE" id="PS51704">
    <property type="entry name" value="GP_PDE"/>
    <property type="match status" value="1"/>
</dbReference>
<keyword evidence="11" id="KW-0653">Protein transport</keyword>
<dbReference type="EMBL" id="KN831771">
    <property type="protein sequence ID" value="KIM45907.1"/>
    <property type="molecule type" value="Genomic_DNA"/>
</dbReference>
<keyword evidence="9" id="KW-0863">Zinc-finger</keyword>
<evidence type="ECO:0000256" key="18">
    <source>
        <dbReference type="PROSITE-ProRule" id="PRU00023"/>
    </source>
</evidence>
<feature type="domain" description="SPX" evidence="20">
    <location>
        <begin position="317"/>
        <end position="622"/>
    </location>
</feature>
<dbReference type="HOGENOM" id="CLU_002842_0_0_1"/>
<feature type="repeat" description="ANK" evidence="18">
    <location>
        <begin position="709"/>
        <end position="734"/>
    </location>
</feature>
<keyword evidence="8" id="KW-0677">Repeat</keyword>
<evidence type="ECO:0000256" key="12">
    <source>
        <dbReference type="ARBA" id="ARBA00022989"/>
    </source>
</evidence>
<dbReference type="InterPro" id="IPR017946">
    <property type="entry name" value="PLC-like_Pdiesterase_TIM-brl"/>
</dbReference>
<dbReference type="OrthoDB" id="1577640at2759"/>
<dbReference type="CDD" id="cd14483">
    <property type="entry name" value="SPX_PHO81_NUC-2_like"/>
    <property type="match status" value="1"/>
</dbReference>
<keyword evidence="13 18" id="KW-0040">ANK repeat</keyword>
<evidence type="ECO:0000256" key="8">
    <source>
        <dbReference type="ARBA" id="ARBA00022737"/>
    </source>
</evidence>
<evidence type="ECO:0000256" key="17">
    <source>
        <dbReference type="ARBA" id="ARBA00034505"/>
    </source>
</evidence>
<evidence type="ECO:0000256" key="3">
    <source>
        <dbReference type="ARBA" id="ARBA00008704"/>
    </source>
</evidence>
<proteinExistence type="inferred from homology"/>
<evidence type="ECO:0000256" key="16">
    <source>
        <dbReference type="ARBA" id="ARBA00029692"/>
    </source>
</evidence>
<dbReference type="GO" id="GO:0006629">
    <property type="term" value="P:lipid metabolic process"/>
    <property type="evidence" value="ECO:0007669"/>
    <property type="project" value="InterPro"/>
</dbReference>
<evidence type="ECO:0000256" key="11">
    <source>
        <dbReference type="ARBA" id="ARBA00022927"/>
    </source>
</evidence>
<dbReference type="PANTHER" id="PTHR12888:SF0">
    <property type="entry name" value="PEROXISOME ASSEMBLY PROTEIN 12"/>
    <property type="match status" value="1"/>
</dbReference>
<keyword evidence="12" id="KW-1133">Transmembrane helix</keyword>
<dbReference type="Pfam" id="PF04757">
    <property type="entry name" value="Pex2_Pex12"/>
    <property type="match status" value="1"/>
</dbReference>
<evidence type="ECO:0000256" key="5">
    <source>
        <dbReference type="ARBA" id="ARBA00022448"/>
    </source>
</evidence>
<dbReference type="GO" id="GO:0004842">
    <property type="term" value="F:ubiquitin-protein transferase activity"/>
    <property type="evidence" value="ECO:0007669"/>
    <property type="project" value="TreeGrafter"/>
</dbReference>
<feature type="repeat" description="ANK" evidence="18">
    <location>
        <begin position="641"/>
        <end position="673"/>
    </location>
</feature>
<keyword evidence="15" id="KW-0576">Peroxisome</keyword>
<dbReference type="PANTHER" id="PTHR12888">
    <property type="entry name" value="PEROXISOME ASSEMBLY PROTEIN 12 PEROXIN-12"/>
    <property type="match status" value="1"/>
</dbReference>
<evidence type="ECO:0000256" key="6">
    <source>
        <dbReference type="ARBA" id="ARBA00022692"/>
    </source>
</evidence>
<evidence type="ECO:0000313" key="23">
    <source>
        <dbReference type="Proteomes" id="UP000053424"/>
    </source>
</evidence>
<dbReference type="GO" id="GO:0008081">
    <property type="term" value="F:phosphoric diester hydrolase activity"/>
    <property type="evidence" value="ECO:0007669"/>
    <property type="project" value="InterPro"/>
</dbReference>
<dbReference type="SUPFAM" id="SSF51695">
    <property type="entry name" value="PLC-like phosphodiesterases"/>
    <property type="match status" value="1"/>
</dbReference>
<keyword evidence="23" id="KW-1185">Reference proteome</keyword>
<dbReference type="Pfam" id="PF03009">
    <property type="entry name" value="GDPD"/>
    <property type="match status" value="1"/>
</dbReference>
<dbReference type="Gene3D" id="1.25.40.20">
    <property type="entry name" value="Ankyrin repeat-containing domain"/>
    <property type="match status" value="1"/>
</dbReference>
<evidence type="ECO:0000259" key="21">
    <source>
        <dbReference type="PROSITE" id="PS51704"/>
    </source>
</evidence>
<keyword evidence="14" id="KW-0472">Membrane</keyword>
<evidence type="ECO:0000256" key="1">
    <source>
        <dbReference type="ARBA" id="ARBA00004585"/>
    </source>
</evidence>
<dbReference type="InterPro" id="IPR004331">
    <property type="entry name" value="SPX_dom"/>
</dbReference>
<evidence type="ECO:0000256" key="9">
    <source>
        <dbReference type="ARBA" id="ARBA00022771"/>
    </source>
</evidence>
<protein>
    <recommendedName>
        <fullName evidence="4">Peroxisome assembly protein 12</fullName>
    </recommendedName>
    <alternativeName>
        <fullName evidence="16">Peroxin-12</fullName>
    </alternativeName>
</protein>
<name>A0A0C2YY54_HEBCY</name>
<dbReference type="PROSITE" id="PS50297">
    <property type="entry name" value="ANK_REP_REGION"/>
    <property type="match status" value="2"/>
</dbReference>
<accession>A0A0C2YY54</accession>
<evidence type="ECO:0000313" key="22">
    <source>
        <dbReference type="EMBL" id="KIM45907.1"/>
    </source>
</evidence>
<comment type="subunit">
    <text evidence="17">Component of the PEX2-PEX10-PEX12 retrotranslocation channel, composed of PEX2, PEX10 and PEX12.</text>
</comment>
<dbReference type="Pfam" id="PF00023">
    <property type="entry name" value="Ank"/>
    <property type="match status" value="1"/>
</dbReference>
<feature type="domain" description="GP-PDE" evidence="21">
    <location>
        <begin position="1058"/>
        <end position="1355"/>
    </location>
</feature>
<dbReference type="InterPro" id="IPR036770">
    <property type="entry name" value="Ankyrin_rpt-contain_sf"/>
</dbReference>
<reference evidence="23" key="2">
    <citation type="submission" date="2015-01" db="EMBL/GenBank/DDBJ databases">
        <title>Evolutionary Origins and Diversification of the Mycorrhizal Mutualists.</title>
        <authorList>
            <consortium name="DOE Joint Genome Institute"/>
            <consortium name="Mycorrhizal Genomics Consortium"/>
            <person name="Kohler A."/>
            <person name="Kuo A."/>
            <person name="Nagy L.G."/>
            <person name="Floudas D."/>
            <person name="Copeland A."/>
            <person name="Barry K.W."/>
            <person name="Cichocki N."/>
            <person name="Veneault-Fourrey C."/>
            <person name="LaButti K."/>
            <person name="Lindquist E.A."/>
            <person name="Lipzen A."/>
            <person name="Lundell T."/>
            <person name="Morin E."/>
            <person name="Murat C."/>
            <person name="Riley R."/>
            <person name="Ohm R."/>
            <person name="Sun H."/>
            <person name="Tunlid A."/>
            <person name="Henrissat B."/>
            <person name="Grigoriev I.V."/>
            <person name="Hibbett D.S."/>
            <person name="Martin F."/>
        </authorList>
    </citation>
    <scope>NUCLEOTIDE SEQUENCE [LARGE SCALE GENOMIC DNA]</scope>
    <source>
        <strain evidence="23">h7</strain>
    </source>
</reference>
<keyword evidence="7" id="KW-0479">Metal-binding</keyword>
<comment type="similarity">
    <text evidence="3">Belongs to the pex2/pex10/pex12 family.</text>
</comment>
<evidence type="ECO:0000256" key="14">
    <source>
        <dbReference type="ARBA" id="ARBA00023136"/>
    </source>
</evidence>
<dbReference type="InterPro" id="IPR057506">
    <property type="entry name" value="C2_GPCPD1"/>
</dbReference>
<dbReference type="PROSITE" id="PS51382">
    <property type="entry name" value="SPX"/>
    <property type="match status" value="1"/>
</dbReference>
<dbReference type="SMART" id="SM00248">
    <property type="entry name" value="ANK"/>
    <property type="match status" value="6"/>
</dbReference>
<dbReference type="GO" id="GO:0016562">
    <property type="term" value="P:protein import into peroxisome matrix, receptor recycling"/>
    <property type="evidence" value="ECO:0007669"/>
    <property type="project" value="UniProtKB-ARBA"/>
</dbReference>
<evidence type="ECO:0000256" key="2">
    <source>
        <dbReference type="ARBA" id="ARBA00004906"/>
    </source>
</evidence>
<evidence type="ECO:0000256" key="7">
    <source>
        <dbReference type="ARBA" id="ARBA00022723"/>
    </source>
</evidence>
<dbReference type="GO" id="GO:1990429">
    <property type="term" value="C:peroxisomal importomer complex"/>
    <property type="evidence" value="ECO:0007669"/>
    <property type="project" value="TreeGrafter"/>
</dbReference>
<evidence type="ECO:0000256" key="13">
    <source>
        <dbReference type="ARBA" id="ARBA00023043"/>
    </source>
</evidence>
<dbReference type="Pfam" id="PF12796">
    <property type="entry name" value="Ank_2"/>
    <property type="match status" value="2"/>
</dbReference>
<feature type="repeat" description="ANK" evidence="18">
    <location>
        <begin position="774"/>
        <end position="806"/>
    </location>
</feature>
<keyword evidence="5" id="KW-0813">Transport</keyword>
<evidence type="ECO:0000256" key="19">
    <source>
        <dbReference type="SAM" id="MobiDB-lite"/>
    </source>
</evidence>
<feature type="region of interest" description="Disordered" evidence="19">
    <location>
        <begin position="371"/>
        <end position="404"/>
    </location>
</feature>
<comment type="pathway">
    <text evidence="2">Protein modification; protein ubiquitination.</text>
</comment>
<dbReference type="STRING" id="686832.A0A0C2YY54"/>
<dbReference type="InterPro" id="IPR006845">
    <property type="entry name" value="Pex_N"/>
</dbReference>
<dbReference type="InterPro" id="IPR017375">
    <property type="entry name" value="PEX12"/>
</dbReference>
<dbReference type="Pfam" id="PF25329">
    <property type="entry name" value="C2_GDE1"/>
    <property type="match status" value="1"/>
</dbReference>
<sequence length="1360" mass="149673">MEFFNDNGVDPLKPSLFELLAQEQLRDLLQPALKYVLAVFAQRYPRYLLRIVNRHEEFYALIMFIVEKHYLKKHNASFSENFYGLKRRRRPYIESERASAAVGGIPPGEGLRNQEIWRSLLLLVGVPYIRAKAQDYFEELGGGIGSDVLQDGMDTRQIQALTSQGFKGRLRRFYKFVYPYINAASEVWLLLWNIAYLFDKTPSYRPWLGWIGVDIRRLGIEDFRAASLAAQKKISPDIKTSLLARFRRLVLASPRLLLDSLRLLLPTAIFFIKFLEWWYSPGSPARSFSTSPHGPAIPPPCMLLPHPKGIPFDTGAYGFGKQIQAQQVPGWSSYYLDYKFLKKIISSLAANRPASEAAALALGVRPTDSLIQTSPQPISQTTRRSPGVSPASSPGQPPFFASSGHDLERGPDFRAHKAAFFFKLERELEKINAFYLQKEAEQFVEINATGFRKILKKFDKRSTSTTKELYLARQVDVQPVFNRQLISELADTVATCLLNITDLSSGLKFEGPAASDIFTQQILTEITPPSGPFRDLESNFHKALSTSDTKALLDCVHYSDQLAQQSGGKGNVTRILWNVIIEAPQALADLILGSLASPIDFQFIDDINGRTCLHEASIAGAERMVSLCIQNNVPVDKCDVYGRTSLHYAAMNAHPSVCEQLLDANASPNILDRDNYSPLVYATLKGDVACIRVLFEKGNVPAQSPTPSGDFSPLSLAAQAGHVEVVTLLLEKGATSLPNSNGEYPAHLAAREGHAAVCQLLIHLDGWDTPDKYHEWTPLFHAARYGRAECVRIIIQGGCRVSIRDELGHCASHYAAWYGHQASLKPLLDAMKDSPATTSIPLSTRSPISDGGAPGEFEIDHIPSLYLPPPIMPHRVYGHNYLVNAHFVQVSIGRSTNKLKDNSGIRLHHRLISPFFKDEYLLSATPLKLVMTAGPHVNSAPYTISLPQRNDEGCFAFQISSLDYLALEFSVYPNFGTKTIGRAVALPSMFSNVKNNQSFTLPILDNRLHVIGEVDFEINIITSFKGVTLEVGGDLETYWKSTAMAAGPTTQLAPPRVSRRTNHIGSVQASPVNNASHAGGQTLTISSQQGSYVYVVVQVTRDLHPVVFFDWLLPGIAFELGVADATLAQYEALAQTLGRSLSAVPEGPSVDWAQLLQNSMMSLDQLLKILPPDVNLLFDLAYPSESISSSMCLHRLNLNNFVDSVLQTIFDASDLLDATFPRRKITFTSFSPDVCSSLNWKQPNYPVFLGSICGSGSHRLPTSTAAGAGKDDKRVSSVGSAVEFAKANNLLGVFVDAELLVQVPSLVDGIRSAELLVGAYGIPGSLTSVTTGSLGDNSTVDAFIADGLVSFVDNSMRELA</sequence>
<evidence type="ECO:0000256" key="4">
    <source>
        <dbReference type="ARBA" id="ARBA00018980"/>
    </source>
</evidence>
<dbReference type="GO" id="GO:0005778">
    <property type="term" value="C:peroxisomal membrane"/>
    <property type="evidence" value="ECO:0007669"/>
    <property type="project" value="UniProtKB-SubCell"/>
</dbReference>
<evidence type="ECO:0000256" key="15">
    <source>
        <dbReference type="ARBA" id="ARBA00023140"/>
    </source>
</evidence>
<dbReference type="InterPro" id="IPR030395">
    <property type="entry name" value="GP_PDE_dom"/>
</dbReference>
<gene>
    <name evidence="22" type="ORF">M413DRAFT_23717</name>
</gene>
<evidence type="ECO:0000256" key="10">
    <source>
        <dbReference type="ARBA" id="ARBA00022833"/>
    </source>
</evidence>
<comment type="subcellular location">
    <subcellularLocation>
        <location evidence="1">Peroxisome membrane</location>
        <topology evidence="1">Multi-pass membrane protein</topology>
    </subcellularLocation>
</comment>
<dbReference type="PROSITE" id="PS50088">
    <property type="entry name" value="ANK_REPEAT"/>
    <property type="match status" value="3"/>
</dbReference>
<organism evidence="22 23">
    <name type="scientific">Hebeloma cylindrosporum</name>
    <dbReference type="NCBI Taxonomy" id="76867"/>
    <lineage>
        <taxon>Eukaryota</taxon>
        <taxon>Fungi</taxon>
        <taxon>Dikarya</taxon>
        <taxon>Basidiomycota</taxon>
        <taxon>Agaricomycotina</taxon>
        <taxon>Agaricomycetes</taxon>
        <taxon>Agaricomycetidae</taxon>
        <taxon>Agaricales</taxon>
        <taxon>Agaricineae</taxon>
        <taxon>Hymenogastraceae</taxon>
        <taxon>Hebeloma</taxon>
    </lineage>
</organism>
<dbReference type="GO" id="GO:0006513">
    <property type="term" value="P:protein monoubiquitination"/>
    <property type="evidence" value="ECO:0007669"/>
    <property type="project" value="TreeGrafter"/>
</dbReference>
<dbReference type="Proteomes" id="UP000053424">
    <property type="component" value="Unassembled WGS sequence"/>
</dbReference>
<keyword evidence="10" id="KW-0862">Zinc</keyword>
<evidence type="ECO:0000259" key="20">
    <source>
        <dbReference type="PROSITE" id="PS51382"/>
    </source>
</evidence>
<dbReference type="GO" id="GO:0008270">
    <property type="term" value="F:zinc ion binding"/>
    <property type="evidence" value="ECO:0007669"/>
    <property type="project" value="UniProtKB-KW"/>
</dbReference>
<keyword evidence="6" id="KW-0812">Transmembrane</keyword>